<protein>
    <submittedName>
        <fullName evidence="1">DUF4276 family protein</fullName>
    </submittedName>
</protein>
<dbReference type="InterPro" id="IPR025455">
    <property type="entry name" value="DUF4276"/>
</dbReference>
<proteinExistence type="predicted"/>
<organism evidence="1 2">
    <name type="scientific">Skermanella cutis</name>
    <dbReference type="NCBI Taxonomy" id="2775420"/>
    <lineage>
        <taxon>Bacteria</taxon>
        <taxon>Pseudomonadati</taxon>
        <taxon>Pseudomonadota</taxon>
        <taxon>Alphaproteobacteria</taxon>
        <taxon>Rhodospirillales</taxon>
        <taxon>Azospirillaceae</taxon>
        <taxon>Skermanella</taxon>
    </lineage>
</organism>
<name>A0ABX7B879_9PROT</name>
<dbReference type="Proteomes" id="UP000595197">
    <property type="component" value="Chromosome"/>
</dbReference>
<dbReference type="EMBL" id="CP067420">
    <property type="protein sequence ID" value="QQP90581.1"/>
    <property type="molecule type" value="Genomic_DNA"/>
</dbReference>
<dbReference type="Pfam" id="PF14103">
    <property type="entry name" value="DUF4276"/>
    <property type="match status" value="1"/>
</dbReference>
<keyword evidence="2" id="KW-1185">Reference proteome</keyword>
<gene>
    <name evidence="1" type="ORF">IGS68_04875</name>
</gene>
<dbReference type="RefSeq" id="WP_201077770.1">
    <property type="nucleotide sequence ID" value="NZ_CP067420.1"/>
</dbReference>
<reference evidence="1" key="1">
    <citation type="submission" date="2021-02" db="EMBL/GenBank/DDBJ databases">
        <title>Skermanella TT6 skin isolate.</title>
        <authorList>
            <person name="Lee K."/>
            <person name="Ganzorig M."/>
        </authorList>
    </citation>
    <scope>NUCLEOTIDE SEQUENCE</scope>
    <source>
        <strain evidence="1">TT6</strain>
    </source>
</reference>
<sequence>MTGGEPGTPHQRSADAAGRAISVIIVADRVEDASRFRRLTEEEVAPWAATPTAPRLVTALYFEAGKLAALVADAVSRAGGPERVNDSPRTAPSKRLEQWTERHAPVHMRYSDRTKVRHGAGLAVRLGLPAIRKACPRFGAWLGRLEGLAYSYTRNNESPAVTWQ</sequence>
<accession>A0ABX7B879</accession>
<evidence type="ECO:0000313" key="2">
    <source>
        <dbReference type="Proteomes" id="UP000595197"/>
    </source>
</evidence>
<evidence type="ECO:0000313" key="1">
    <source>
        <dbReference type="EMBL" id="QQP90581.1"/>
    </source>
</evidence>